<dbReference type="Proteomes" id="UP001278995">
    <property type="component" value="Unassembled WGS sequence"/>
</dbReference>
<reference evidence="2 3" key="1">
    <citation type="submission" date="2023-11" db="EMBL/GenBank/DDBJ databases">
        <title>The common occurrence of Acinetobacte faecalis in cattle feces and its emended description.</title>
        <authorList>
            <person name="Kyselkova M."/>
            <person name="Xanthopoulou K."/>
            <person name="Shestivska V."/>
            <person name="Spanelova P."/>
            <person name="Maixnerova M."/>
            <person name="Higgins P.G."/>
            <person name="Nemec A."/>
        </authorList>
    </citation>
    <scope>NUCLEOTIDE SEQUENCE [LARGE SCALE GENOMIC DNA]</scope>
    <source>
        <strain evidence="2 3">ANC 7483</strain>
    </source>
</reference>
<evidence type="ECO:0000313" key="2">
    <source>
        <dbReference type="EMBL" id="MDY6487289.1"/>
    </source>
</evidence>
<organism evidence="2 3">
    <name type="scientific">Acinetobacter faecalis</name>
    <dbReference type="NCBI Taxonomy" id="2665161"/>
    <lineage>
        <taxon>Bacteria</taxon>
        <taxon>Pseudomonadati</taxon>
        <taxon>Pseudomonadota</taxon>
        <taxon>Gammaproteobacteria</taxon>
        <taxon>Moraxellales</taxon>
        <taxon>Moraxellaceae</taxon>
        <taxon>Acinetobacter</taxon>
    </lineage>
</organism>
<proteinExistence type="predicted"/>
<dbReference type="PANTHER" id="PTHR11106">
    <property type="entry name" value="GANGLIOSIDE INDUCED DIFFERENTIATION ASSOCIATED PROTEIN 2-RELATED"/>
    <property type="match status" value="1"/>
</dbReference>
<protein>
    <submittedName>
        <fullName evidence="2">Macro domain-containing protein</fullName>
    </submittedName>
</protein>
<dbReference type="InterPro" id="IPR002589">
    <property type="entry name" value="Macro_dom"/>
</dbReference>
<dbReference type="PROSITE" id="PS51154">
    <property type="entry name" value="MACRO"/>
    <property type="match status" value="1"/>
</dbReference>
<dbReference type="EMBL" id="JAXHPL010000045">
    <property type="protein sequence ID" value="MDY6487289.1"/>
    <property type="molecule type" value="Genomic_DNA"/>
</dbReference>
<dbReference type="PANTHER" id="PTHR11106:SF27">
    <property type="entry name" value="MACRO DOMAIN-CONTAINING PROTEIN"/>
    <property type="match status" value="1"/>
</dbReference>
<dbReference type="RefSeq" id="WP_180082020.1">
    <property type="nucleotide sequence ID" value="NZ_JAXHPL010000045.1"/>
</dbReference>
<dbReference type="InterPro" id="IPR043472">
    <property type="entry name" value="Macro_dom-like"/>
</dbReference>
<evidence type="ECO:0000313" key="3">
    <source>
        <dbReference type="Proteomes" id="UP001278995"/>
    </source>
</evidence>
<dbReference type="CDD" id="cd02908">
    <property type="entry name" value="Macro_OAADPr_deacetylase"/>
    <property type="match status" value="1"/>
</dbReference>
<dbReference type="Pfam" id="PF01661">
    <property type="entry name" value="Macro"/>
    <property type="match status" value="1"/>
</dbReference>
<evidence type="ECO:0000259" key="1">
    <source>
        <dbReference type="PROSITE" id="PS51154"/>
    </source>
</evidence>
<accession>A0AB35UTN3</accession>
<dbReference type="AlphaFoldDB" id="A0AB35UTN3"/>
<name>A0AB35UTN3_9GAMM</name>
<comment type="caution">
    <text evidence="2">The sequence shown here is derived from an EMBL/GenBank/DDBJ whole genome shotgun (WGS) entry which is preliminary data.</text>
</comment>
<dbReference type="SMART" id="SM00506">
    <property type="entry name" value="A1pp"/>
    <property type="match status" value="1"/>
</dbReference>
<gene>
    <name evidence="2" type="ORF">SKM51_08820</name>
</gene>
<feature type="domain" description="Macro" evidence="1">
    <location>
        <begin position="1"/>
        <end position="174"/>
    </location>
</feature>
<dbReference type="SUPFAM" id="SSF52949">
    <property type="entry name" value="Macro domain-like"/>
    <property type="match status" value="1"/>
</dbReference>
<dbReference type="Gene3D" id="3.40.220.10">
    <property type="entry name" value="Leucine Aminopeptidase, subunit E, domain 1"/>
    <property type="match status" value="1"/>
</dbReference>
<sequence length="183" mass="20031">MKKVHLIQADITAFAVHAIVNSANKSLLGGGGLDYVIHKKAGPLMKEECVRLNQEKGICPTGQAEVTTAGNLPAKYLIHAVGPRWLDGEHNEPQLLCDAYSNALFKANEIHALTVSFPCISTGVYGFPPQKAAEIAIGTILSMLPQYDHVAEVFFICREDENYLIYKNLLSNIDDPNIQILIS</sequence>